<dbReference type="Pfam" id="PF09721">
    <property type="entry name" value="Exosortase_EpsH"/>
    <property type="match status" value="1"/>
</dbReference>
<dbReference type="GO" id="GO:0005886">
    <property type="term" value="C:plasma membrane"/>
    <property type="evidence" value="ECO:0007669"/>
    <property type="project" value="UniProtKB-SubCell"/>
</dbReference>
<feature type="transmembrane region" description="Helical" evidence="8">
    <location>
        <begin position="40"/>
        <end position="57"/>
    </location>
</feature>
<feature type="transmembrane region" description="Helical" evidence="8">
    <location>
        <begin position="69"/>
        <end position="88"/>
    </location>
</feature>
<evidence type="ECO:0000313" key="10">
    <source>
        <dbReference type="Proteomes" id="UP000000644"/>
    </source>
</evidence>
<keyword evidence="7 8" id="KW-0472">Membrane</keyword>
<dbReference type="eggNOG" id="ENOG502ZAMD">
    <property type="taxonomic scope" value="Bacteria"/>
</dbReference>
<gene>
    <name evidence="9" type="ordered locus">Pnap_0027</name>
</gene>
<keyword evidence="5" id="KW-0378">Hydrolase</keyword>
<reference evidence="10" key="1">
    <citation type="journal article" date="2009" name="Environ. Microbiol.">
        <title>The genome of Polaromonas naphthalenivorans strain CJ2, isolated from coal tar-contaminated sediment, reveals physiological and metabolic versatility and evolution through extensive horizontal gene transfer.</title>
        <authorList>
            <person name="Yagi J.M."/>
            <person name="Sims D."/>
            <person name="Brettin T."/>
            <person name="Bruce D."/>
            <person name="Madsen E.L."/>
        </authorList>
    </citation>
    <scope>NUCLEOTIDE SEQUENCE [LARGE SCALE GENOMIC DNA]</scope>
    <source>
        <strain evidence="10">CJ2</strain>
    </source>
</reference>
<dbReference type="NCBIfam" id="TIGR04178">
    <property type="entry name" value="exo_archaeo"/>
    <property type="match status" value="1"/>
</dbReference>
<evidence type="ECO:0008006" key="11">
    <source>
        <dbReference type="Google" id="ProtNLM"/>
    </source>
</evidence>
<dbReference type="AlphaFoldDB" id="A1VI75"/>
<accession>A1VI75</accession>
<proteinExistence type="predicted"/>
<dbReference type="GO" id="GO:0008233">
    <property type="term" value="F:peptidase activity"/>
    <property type="evidence" value="ECO:0007669"/>
    <property type="project" value="UniProtKB-KW"/>
</dbReference>
<keyword evidence="10" id="KW-1185">Reference proteome</keyword>
<evidence type="ECO:0000256" key="6">
    <source>
        <dbReference type="ARBA" id="ARBA00022989"/>
    </source>
</evidence>
<feature type="transmembrane region" description="Helical" evidence="8">
    <location>
        <begin position="94"/>
        <end position="110"/>
    </location>
</feature>
<evidence type="ECO:0000313" key="9">
    <source>
        <dbReference type="EMBL" id="ABM35353.1"/>
    </source>
</evidence>
<dbReference type="STRING" id="365044.Pnap_0027"/>
<evidence type="ECO:0000256" key="8">
    <source>
        <dbReference type="SAM" id="Phobius"/>
    </source>
</evidence>
<evidence type="ECO:0000256" key="5">
    <source>
        <dbReference type="ARBA" id="ARBA00022801"/>
    </source>
</evidence>
<name>A1VI75_POLNA</name>
<dbReference type="NCBIfam" id="NF012182">
    <property type="entry name" value="exosortase_XrtQ"/>
    <property type="match status" value="1"/>
</dbReference>
<feature type="transmembrane region" description="Helical" evidence="8">
    <location>
        <begin position="144"/>
        <end position="164"/>
    </location>
</feature>
<dbReference type="InterPro" id="IPR026392">
    <property type="entry name" value="Exo/Archaeosortase_dom"/>
</dbReference>
<evidence type="ECO:0000256" key="4">
    <source>
        <dbReference type="ARBA" id="ARBA00022692"/>
    </source>
</evidence>
<feature type="transmembrane region" description="Helical" evidence="8">
    <location>
        <begin position="117"/>
        <end position="138"/>
    </location>
</feature>
<organism evidence="9 10">
    <name type="scientific">Polaromonas naphthalenivorans (strain CJ2)</name>
    <dbReference type="NCBI Taxonomy" id="365044"/>
    <lineage>
        <taxon>Bacteria</taxon>
        <taxon>Pseudomonadati</taxon>
        <taxon>Pseudomonadota</taxon>
        <taxon>Betaproteobacteria</taxon>
        <taxon>Burkholderiales</taxon>
        <taxon>Comamonadaceae</taxon>
        <taxon>Polaromonas</taxon>
    </lineage>
</organism>
<sequence>MGAGGGQTPAIRLFQARFPSLPASSGFVRWGVRIDTAPGWLWPLLLVAALWPTWLWMGRRMLDRSDDPLGLLALAALGLLVACHRLRLRSSPRLAWFALALAGAVAATAAQGLLPALAVALLALLALAAGLAAFLPAGVASAPVVGLSVLALPLLASLQFYAGFPLRLITAEASRWLLLASHEVERSGASLRVDGHLVIVDAPCSGVQMAWLGYFTACAVTLYLGRGNRAFLTRLPAVGVLVLAGNIVRNTLLVAAEASGNHLSGWAAWWRWRPSAARLPL</sequence>
<evidence type="ECO:0000256" key="7">
    <source>
        <dbReference type="ARBA" id="ARBA00023136"/>
    </source>
</evidence>
<dbReference type="KEGG" id="pna:Pnap_0027"/>
<protein>
    <recommendedName>
        <fullName evidence="11">Exosortase EpsH-related protein</fullName>
    </recommendedName>
</protein>
<dbReference type="GO" id="GO:0006508">
    <property type="term" value="P:proteolysis"/>
    <property type="evidence" value="ECO:0007669"/>
    <property type="project" value="UniProtKB-KW"/>
</dbReference>
<dbReference type="HOGENOM" id="CLU_986502_0_0_4"/>
<comment type="subcellular location">
    <subcellularLocation>
        <location evidence="1">Cell membrane</location>
        <topology evidence="1">Multi-pass membrane protein</topology>
    </subcellularLocation>
</comment>
<keyword evidence="3" id="KW-0645">Protease</keyword>
<dbReference type="Proteomes" id="UP000000644">
    <property type="component" value="Chromosome"/>
</dbReference>
<dbReference type="InterPro" id="IPR019127">
    <property type="entry name" value="Exosortase"/>
</dbReference>
<evidence type="ECO:0000256" key="2">
    <source>
        <dbReference type="ARBA" id="ARBA00022475"/>
    </source>
</evidence>
<dbReference type="EMBL" id="CP000529">
    <property type="protein sequence ID" value="ABM35353.1"/>
    <property type="molecule type" value="Genomic_DNA"/>
</dbReference>
<keyword evidence="4 8" id="KW-0812">Transmembrane</keyword>
<evidence type="ECO:0000256" key="3">
    <source>
        <dbReference type="ARBA" id="ARBA00022670"/>
    </source>
</evidence>
<evidence type="ECO:0000256" key="1">
    <source>
        <dbReference type="ARBA" id="ARBA00004651"/>
    </source>
</evidence>
<keyword evidence="2" id="KW-1003">Cell membrane</keyword>
<keyword evidence="6 8" id="KW-1133">Transmembrane helix</keyword>